<feature type="signal peptide" evidence="2">
    <location>
        <begin position="1"/>
        <end position="22"/>
    </location>
</feature>
<feature type="compositionally biased region" description="Pro residues" evidence="1">
    <location>
        <begin position="81"/>
        <end position="92"/>
    </location>
</feature>
<dbReference type="Proteomes" id="UP000653565">
    <property type="component" value="Unassembled WGS sequence"/>
</dbReference>
<feature type="compositionally biased region" description="Low complexity" evidence="1">
    <location>
        <begin position="67"/>
        <end position="80"/>
    </location>
</feature>
<organism evidence="3 4">
    <name type="scientific">Aspergillus fumigatiaffinis</name>
    <dbReference type="NCBI Taxonomy" id="340414"/>
    <lineage>
        <taxon>Eukaryota</taxon>
        <taxon>Fungi</taxon>
        <taxon>Dikarya</taxon>
        <taxon>Ascomycota</taxon>
        <taxon>Pezizomycotina</taxon>
        <taxon>Eurotiomycetes</taxon>
        <taxon>Eurotiomycetidae</taxon>
        <taxon>Eurotiales</taxon>
        <taxon>Aspergillaceae</taxon>
        <taxon>Aspergillus</taxon>
        <taxon>Aspergillus subgen. Fumigati</taxon>
    </lineage>
</organism>
<sequence length="121" mass="12978">MELKIKTHLSLLLLLSVVIAYAAPIRSPVSTLHARQDPGPEAEPEAEAGPEAGPEAEPEPEAEAEALDSLLPSPLDSPLDLPLPPLPPLPKPEPLDVDSMLADSPLSDFYKMLKEQVKVFS</sequence>
<feature type="chain" id="PRO_5034076240" evidence="2">
    <location>
        <begin position="23"/>
        <end position="121"/>
    </location>
</feature>
<name>A0A8H4M379_9EURO</name>
<evidence type="ECO:0000256" key="1">
    <source>
        <dbReference type="SAM" id="MobiDB-lite"/>
    </source>
</evidence>
<comment type="caution">
    <text evidence="3">The sequence shown here is derived from an EMBL/GenBank/DDBJ whole genome shotgun (WGS) entry which is preliminary data.</text>
</comment>
<reference evidence="3" key="2">
    <citation type="submission" date="2020-04" db="EMBL/GenBank/DDBJ databases">
        <authorList>
            <person name="Santos R.A.C."/>
            <person name="Steenwyk J.L."/>
            <person name="Rivero-Menendez O."/>
            <person name="Mead M.E."/>
            <person name="Silva L.P."/>
            <person name="Bastos R.W."/>
            <person name="Alastruey-Izquierdo A."/>
            <person name="Goldman G.H."/>
            <person name="Rokas A."/>
        </authorList>
    </citation>
    <scope>NUCLEOTIDE SEQUENCE</scope>
    <source>
        <strain evidence="3">CNM-CM6805</strain>
    </source>
</reference>
<feature type="compositionally biased region" description="Acidic residues" evidence="1">
    <location>
        <begin position="40"/>
        <end position="66"/>
    </location>
</feature>
<gene>
    <name evidence="3" type="ORF">CNMCM6805_002839</name>
</gene>
<accession>A0A8H4M379</accession>
<reference evidence="3" key="1">
    <citation type="journal article" date="2020" name="bioRxiv">
        <title>Genomic and phenotypic heterogeneity of clinical isolates of the human pathogens Aspergillus fumigatus, Aspergillus lentulus and Aspergillus fumigatiaffinis.</title>
        <authorList>
            <person name="dos Santos R.A.C."/>
            <person name="Steenwyk J.L."/>
            <person name="Rivero-Menendez O."/>
            <person name="Mead M.E."/>
            <person name="Silva L.P."/>
            <person name="Bastos R.W."/>
            <person name="Alastruey-Izquierdo A."/>
            <person name="Goldman G.H."/>
            <person name="Rokas A."/>
        </authorList>
    </citation>
    <scope>NUCLEOTIDE SEQUENCE</scope>
    <source>
        <strain evidence="3">CNM-CM6805</strain>
    </source>
</reference>
<keyword evidence="4" id="KW-1185">Reference proteome</keyword>
<evidence type="ECO:0000256" key="2">
    <source>
        <dbReference type="SAM" id="SignalP"/>
    </source>
</evidence>
<proteinExistence type="predicted"/>
<dbReference type="AlphaFoldDB" id="A0A8H4M379"/>
<evidence type="ECO:0000313" key="3">
    <source>
        <dbReference type="EMBL" id="KAF4227578.1"/>
    </source>
</evidence>
<feature type="region of interest" description="Disordered" evidence="1">
    <location>
        <begin position="30"/>
        <end position="100"/>
    </location>
</feature>
<keyword evidence="2" id="KW-0732">Signal</keyword>
<evidence type="ECO:0000313" key="4">
    <source>
        <dbReference type="Proteomes" id="UP000653565"/>
    </source>
</evidence>
<dbReference type="EMBL" id="JAAAPX010000175">
    <property type="protein sequence ID" value="KAF4227578.1"/>
    <property type="molecule type" value="Genomic_DNA"/>
</dbReference>
<protein>
    <submittedName>
        <fullName evidence="3">Uncharacterized protein</fullName>
    </submittedName>
</protein>